<accession>A0ABW9HSE1</accession>
<evidence type="ECO:0000259" key="1">
    <source>
        <dbReference type="Pfam" id="PF21806"/>
    </source>
</evidence>
<feature type="domain" description="DUF6879" evidence="1">
    <location>
        <begin position="6"/>
        <end position="169"/>
    </location>
</feature>
<keyword evidence="3" id="KW-1185">Reference proteome</keyword>
<dbReference type="Pfam" id="PF21806">
    <property type="entry name" value="DUF6879"/>
    <property type="match status" value="1"/>
</dbReference>
<dbReference type="Proteomes" id="UP001631957">
    <property type="component" value="Unassembled WGS sequence"/>
</dbReference>
<protein>
    <submittedName>
        <fullName evidence="2">DUF6879 family protein</fullName>
    </submittedName>
</protein>
<evidence type="ECO:0000313" key="2">
    <source>
        <dbReference type="EMBL" id="MFM9609767.1"/>
    </source>
</evidence>
<comment type="caution">
    <text evidence="2">The sequence shown here is derived from an EMBL/GenBank/DDBJ whole genome shotgun (WGS) entry which is preliminary data.</text>
</comment>
<dbReference type="InterPro" id="IPR049244">
    <property type="entry name" value="DUF6879"/>
</dbReference>
<sequence>MLLDGEEWQAYFRDFERSAFRLEVHQTYTMPAEAETVRAFQAGEPRPEGFNAPWHETVREHAAAGRTMTRAKIVRRPLTPYSRYLFEWCIPGNVEAGEDYRIIDLTDRPNPGLPVQDFWLFDEKTVVHLDYRADGTQIRRELIQEPDIGRYLAWRDLALESSVPFSVYRT</sequence>
<organism evidence="2 3">
    <name type="scientific">Streptomyces niveiscabiei</name>
    <dbReference type="NCBI Taxonomy" id="164115"/>
    <lineage>
        <taxon>Bacteria</taxon>
        <taxon>Bacillati</taxon>
        <taxon>Actinomycetota</taxon>
        <taxon>Actinomycetes</taxon>
        <taxon>Kitasatosporales</taxon>
        <taxon>Streptomycetaceae</taxon>
        <taxon>Streptomyces</taxon>
    </lineage>
</organism>
<dbReference type="RefSeq" id="WP_055718671.1">
    <property type="nucleotide sequence ID" value="NZ_JBJVNI010000007.1"/>
</dbReference>
<reference evidence="2 3" key="1">
    <citation type="submission" date="2024-12" db="EMBL/GenBank/DDBJ databases">
        <title>Forecasting of Potato common scab and diversities of Pathogenic streptomyces spp. in china.</title>
        <authorList>
            <person name="Handique U."/>
            <person name="Wu J."/>
        </authorList>
    </citation>
    <scope>NUCLEOTIDE SEQUENCE [LARGE SCALE GENOMIC DNA]</scope>
    <source>
        <strain evidence="2 3">ZRIMU1530</strain>
    </source>
</reference>
<gene>
    <name evidence="2" type="ORF">ACKI18_13750</name>
</gene>
<dbReference type="EMBL" id="JBJVNI010000007">
    <property type="protein sequence ID" value="MFM9609767.1"/>
    <property type="molecule type" value="Genomic_DNA"/>
</dbReference>
<proteinExistence type="predicted"/>
<name>A0ABW9HSE1_9ACTN</name>
<evidence type="ECO:0000313" key="3">
    <source>
        <dbReference type="Proteomes" id="UP001631957"/>
    </source>
</evidence>